<proteinExistence type="predicted"/>
<dbReference type="HOGENOM" id="CLU_1320059_0_0_5"/>
<keyword evidence="2" id="KW-1185">Reference proteome</keyword>
<dbReference type="Proteomes" id="UP000007460">
    <property type="component" value="Chromosome"/>
</dbReference>
<gene>
    <name evidence="1" type="ordered locus">SAR116_1725</name>
</gene>
<protein>
    <submittedName>
        <fullName evidence="1">Uncharacterized protein</fullName>
    </submittedName>
</protein>
<organism evidence="1 2">
    <name type="scientific">Puniceispirillum marinum (strain IMCC1322)</name>
    <dbReference type="NCBI Taxonomy" id="488538"/>
    <lineage>
        <taxon>Bacteria</taxon>
        <taxon>Pseudomonadati</taxon>
        <taxon>Pseudomonadota</taxon>
        <taxon>Alphaproteobacteria</taxon>
        <taxon>Candidatus Puniceispirillales</taxon>
        <taxon>Candidatus Puniceispirillaceae</taxon>
        <taxon>Candidatus Puniceispirillum</taxon>
    </lineage>
</organism>
<dbReference type="KEGG" id="apb:SAR116_1725"/>
<sequence length="205" mass="22267">MQRIAVNPGSVEWSGENPGIYLKSDPDKDYSVVAVFFRIVLSPHGRGVGAVILGAPASASAYPDVPNMCLTDNRPMMEYLVANFVSKFPTFAGQKGLDSMSWHDVTDSKQDNRNMPHSFSEELLSDAVRLQMTWKGIKAPMAVEVGPEASATKAHDMYAVFAEATDACITINGTNLPGQVATRQFFGQTMSTAFLALSETWVTPL</sequence>
<dbReference type="AlphaFoldDB" id="D5BMC5"/>
<reference evidence="1 2" key="1">
    <citation type="journal article" date="2010" name="J. Bacteriol.">
        <title>Complete genome sequence of "Candidatus Puniceispirillum marinum" IMCC1322, a representative of the SAR116 clade in the Alphaproteobacteria.</title>
        <authorList>
            <person name="Oh H.M."/>
            <person name="Kwon K.K."/>
            <person name="Kang I."/>
            <person name="Kang S.G."/>
            <person name="Lee J.H."/>
            <person name="Kim S.J."/>
            <person name="Cho J.C."/>
        </authorList>
    </citation>
    <scope>NUCLEOTIDE SEQUENCE [LARGE SCALE GENOMIC DNA]</scope>
    <source>
        <strain evidence="1 2">IMCC1322</strain>
    </source>
</reference>
<dbReference type="EMBL" id="CP001751">
    <property type="protein sequence ID" value="ADE39968.1"/>
    <property type="molecule type" value="Genomic_DNA"/>
</dbReference>
<name>D5BMC5_PUNMI</name>
<dbReference type="STRING" id="488538.SAR116_1725"/>
<dbReference type="eggNOG" id="ENOG50316N0">
    <property type="taxonomic scope" value="Bacteria"/>
</dbReference>
<evidence type="ECO:0000313" key="2">
    <source>
        <dbReference type="Proteomes" id="UP000007460"/>
    </source>
</evidence>
<evidence type="ECO:0000313" key="1">
    <source>
        <dbReference type="EMBL" id="ADE39968.1"/>
    </source>
</evidence>
<accession>D5BMC5</accession>
<dbReference type="RefSeq" id="WP_013046595.1">
    <property type="nucleotide sequence ID" value="NC_014010.1"/>
</dbReference>